<gene>
    <name evidence="2" type="ORF">COU31_04650</name>
</gene>
<dbReference type="AlphaFoldDB" id="A0A2M6W2X1"/>
<dbReference type="InterPro" id="IPR037185">
    <property type="entry name" value="EmrE-like"/>
</dbReference>
<keyword evidence="1" id="KW-0812">Transmembrane</keyword>
<evidence type="ECO:0000313" key="2">
    <source>
        <dbReference type="EMBL" id="PIT87138.1"/>
    </source>
</evidence>
<reference evidence="3" key="1">
    <citation type="submission" date="2017-09" db="EMBL/GenBank/DDBJ databases">
        <title>Depth-based differentiation of microbial function through sediment-hosted aquifers and enrichment of novel symbionts in the deep terrestrial subsurface.</title>
        <authorList>
            <person name="Probst A.J."/>
            <person name="Ladd B."/>
            <person name="Jarett J.K."/>
            <person name="Geller-Mcgrath D.E."/>
            <person name="Sieber C.M.K."/>
            <person name="Emerson J.B."/>
            <person name="Anantharaman K."/>
            <person name="Thomas B.C."/>
            <person name="Malmstrom R."/>
            <person name="Stieglmeier M."/>
            <person name="Klingl A."/>
            <person name="Woyke T."/>
            <person name="Ryan C.M."/>
            <person name="Banfield J.F."/>
        </authorList>
    </citation>
    <scope>NUCLEOTIDE SEQUENCE [LARGE SCALE GENOMIC DNA]</scope>
</reference>
<evidence type="ECO:0000313" key="3">
    <source>
        <dbReference type="Proteomes" id="UP000231183"/>
    </source>
</evidence>
<feature type="transmembrane region" description="Helical" evidence="1">
    <location>
        <begin position="218"/>
        <end position="239"/>
    </location>
</feature>
<feature type="transmembrane region" description="Helical" evidence="1">
    <location>
        <begin position="118"/>
        <end position="136"/>
    </location>
</feature>
<name>A0A2M6W2X1_9BACT</name>
<dbReference type="EMBL" id="PFBX01000051">
    <property type="protein sequence ID" value="PIT87138.1"/>
    <property type="molecule type" value="Genomic_DNA"/>
</dbReference>
<dbReference type="Proteomes" id="UP000231183">
    <property type="component" value="Unassembled WGS sequence"/>
</dbReference>
<organism evidence="2 3">
    <name type="scientific">Candidatus Magasanikbacteria bacterium CG10_big_fil_rev_8_21_14_0_10_40_10</name>
    <dbReference type="NCBI Taxonomy" id="1974648"/>
    <lineage>
        <taxon>Bacteria</taxon>
        <taxon>Candidatus Magasanikiibacteriota</taxon>
    </lineage>
</organism>
<accession>A0A2M6W2X1</accession>
<sequence length="301" mass="33423">MIYFFLAVLGYVLLAIVNILDKFILTKKLPKPAVYVFFSTVFLILLFSLVPFGAGFLDSGFDYLIAGLAGFAFMSAVWLMYTGFCQSEISHAGPMIGSAVAMFVFLLSSLFLREQLSLLQIFGVLVLVAGSLMISFEKSRLHTGWHKGIFWLIGGGLMFAISHVASKYIYDGYGFFTGLVWTRGFVGFFGLCLLFYPPVFRALFGARQTKSQTSWQQFGLVFFNQFMAVTATVLIQLAIALGSVIIVNALAGIQYAFLVVAVWLVTKFHPKLFAEKFTRGEFRNELISVLIISSGLVLLLI</sequence>
<feature type="transmembrane region" description="Helical" evidence="1">
    <location>
        <begin position="63"/>
        <end position="81"/>
    </location>
</feature>
<dbReference type="Gene3D" id="1.10.3730.20">
    <property type="match status" value="1"/>
</dbReference>
<keyword evidence="1" id="KW-1133">Transmembrane helix</keyword>
<evidence type="ECO:0008006" key="4">
    <source>
        <dbReference type="Google" id="ProtNLM"/>
    </source>
</evidence>
<protein>
    <recommendedName>
        <fullName evidence="4">EamA domain-containing protein</fullName>
    </recommendedName>
</protein>
<feature type="transmembrane region" description="Helical" evidence="1">
    <location>
        <begin position="6"/>
        <end position="25"/>
    </location>
</feature>
<feature type="transmembrane region" description="Helical" evidence="1">
    <location>
        <begin position="148"/>
        <end position="165"/>
    </location>
</feature>
<feature type="transmembrane region" description="Helical" evidence="1">
    <location>
        <begin position="245"/>
        <end position="265"/>
    </location>
</feature>
<keyword evidence="1" id="KW-0472">Membrane</keyword>
<feature type="transmembrane region" description="Helical" evidence="1">
    <location>
        <begin position="93"/>
        <end position="112"/>
    </location>
</feature>
<feature type="transmembrane region" description="Helical" evidence="1">
    <location>
        <begin position="32"/>
        <end position="57"/>
    </location>
</feature>
<feature type="transmembrane region" description="Helical" evidence="1">
    <location>
        <begin position="185"/>
        <end position="206"/>
    </location>
</feature>
<evidence type="ECO:0000256" key="1">
    <source>
        <dbReference type="SAM" id="Phobius"/>
    </source>
</evidence>
<dbReference type="SUPFAM" id="SSF103481">
    <property type="entry name" value="Multidrug resistance efflux transporter EmrE"/>
    <property type="match status" value="1"/>
</dbReference>
<proteinExistence type="predicted"/>
<comment type="caution">
    <text evidence="2">The sequence shown here is derived from an EMBL/GenBank/DDBJ whole genome shotgun (WGS) entry which is preliminary data.</text>
</comment>